<dbReference type="SUPFAM" id="SSF47413">
    <property type="entry name" value="lambda repressor-like DNA-binding domains"/>
    <property type="match status" value="1"/>
</dbReference>
<comment type="caution">
    <text evidence="5">The sequence shown here is derived from an EMBL/GenBank/DDBJ whole genome shotgun (WGS) entry which is preliminary data.</text>
</comment>
<dbReference type="PANTHER" id="PTHR30146:SF147">
    <property type="entry name" value="HTH-TYPE TRANSCRIPTIONAL REGULATOR DEGA"/>
    <property type="match status" value="1"/>
</dbReference>
<dbReference type="Proteomes" id="UP000051063">
    <property type="component" value="Unassembled WGS sequence"/>
</dbReference>
<evidence type="ECO:0000259" key="4">
    <source>
        <dbReference type="PROSITE" id="PS50932"/>
    </source>
</evidence>
<keyword evidence="2" id="KW-0238">DNA-binding</keyword>
<accession>A0ABR5NDZ4</accession>
<reference evidence="5 6" key="1">
    <citation type="submission" date="2015-09" db="EMBL/GenBank/DDBJ databases">
        <title>Genome sequencing project for genomic taxonomy and phylogenomics of Bacillus-like bacteria.</title>
        <authorList>
            <person name="Liu B."/>
            <person name="Wang J."/>
            <person name="Zhu Y."/>
            <person name="Liu G."/>
            <person name="Chen Q."/>
            <person name="Chen Z."/>
            <person name="Lan J."/>
            <person name="Che J."/>
            <person name="Ge C."/>
            <person name="Shi H."/>
            <person name="Pan Z."/>
            <person name="Liu X."/>
        </authorList>
    </citation>
    <scope>NUCLEOTIDE SEQUENCE [LARGE SCALE GENOMIC DNA]</scope>
    <source>
        <strain evidence="5 6">DSM 8552</strain>
    </source>
</reference>
<feature type="domain" description="HTH lacI-type" evidence="4">
    <location>
        <begin position="3"/>
        <end position="57"/>
    </location>
</feature>
<organism evidence="5 6">
    <name type="scientific">Brevibacillus choshinensis</name>
    <dbReference type="NCBI Taxonomy" id="54911"/>
    <lineage>
        <taxon>Bacteria</taxon>
        <taxon>Bacillati</taxon>
        <taxon>Bacillota</taxon>
        <taxon>Bacilli</taxon>
        <taxon>Bacillales</taxon>
        <taxon>Paenibacillaceae</taxon>
        <taxon>Brevibacillus</taxon>
    </lineage>
</organism>
<dbReference type="PANTHER" id="PTHR30146">
    <property type="entry name" value="LACI-RELATED TRANSCRIPTIONAL REPRESSOR"/>
    <property type="match status" value="1"/>
</dbReference>
<name>A0ABR5NDZ4_BRECH</name>
<dbReference type="Pfam" id="PF00356">
    <property type="entry name" value="LacI"/>
    <property type="match status" value="1"/>
</dbReference>
<dbReference type="PROSITE" id="PS50932">
    <property type="entry name" value="HTH_LACI_2"/>
    <property type="match status" value="1"/>
</dbReference>
<evidence type="ECO:0000256" key="2">
    <source>
        <dbReference type="ARBA" id="ARBA00023125"/>
    </source>
</evidence>
<evidence type="ECO:0000313" key="6">
    <source>
        <dbReference type="Proteomes" id="UP000051063"/>
    </source>
</evidence>
<dbReference type="CDD" id="cd01392">
    <property type="entry name" value="HTH_LacI"/>
    <property type="match status" value="1"/>
</dbReference>
<evidence type="ECO:0000256" key="3">
    <source>
        <dbReference type="ARBA" id="ARBA00023163"/>
    </source>
</evidence>
<dbReference type="Gene3D" id="3.40.50.2300">
    <property type="match status" value="2"/>
</dbReference>
<dbReference type="PROSITE" id="PS00356">
    <property type="entry name" value="HTH_LACI_1"/>
    <property type="match status" value="1"/>
</dbReference>
<dbReference type="RefSeq" id="WP_055744073.1">
    <property type="nucleotide sequence ID" value="NZ_LJJB01000007.1"/>
</dbReference>
<dbReference type="Pfam" id="PF13377">
    <property type="entry name" value="Peripla_BP_3"/>
    <property type="match status" value="1"/>
</dbReference>
<dbReference type="SUPFAM" id="SSF53822">
    <property type="entry name" value="Periplasmic binding protein-like I"/>
    <property type="match status" value="1"/>
</dbReference>
<dbReference type="InterPro" id="IPR000843">
    <property type="entry name" value="HTH_LacI"/>
</dbReference>
<dbReference type="InterPro" id="IPR028082">
    <property type="entry name" value="Peripla_BP_I"/>
</dbReference>
<gene>
    <name evidence="5" type="ORF">AN963_08590</name>
</gene>
<sequence length="334" mass="36791">MKPTIYDVAKKAGVSIATVSKVINNTGRISEKTRKKIWALMEEMEYQPSVVASALTGKSTYTIGLLIPDLANPFFSEIARSIEDRGHSLGYNIVICSTDYDPEKEAKYTSLLKQKSVDGIILASGFENHKSAKELIRQNFPIAVVAREIPSLEVDTVSIDNFLGGYQGASHLIGLGHKRIAIIARDVWSNRERIRGYKQALEEANLEFDTQMEFVKDSAVESGKELAGKLLDSSAPPSAIFACNDSLAIGVIQAARQRGLTVPKNLSVLGFDDTIWAKISDPPLTTIAQPIREMGYGVMDLLIQEIKGQKHVKQRLILLPKLVERETTLAYTGE</sequence>
<keyword evidence="6" id="KW-1185">Reference proteome</keyword>
<evidence type="ECO:0000313" key="5">
    <source>
        <dbReference type="EMBL" id="KQL49756.1"/>
    </source>
</evidence>
<dbReference type="CDD" id="cd06267">
    <property type="entry name" value="PBP1_LacI_sugar_binding-like"/>
    <property type="match status" value="1"/>
</dbReference>
<dbReference type="SMART" id="SM00354">
    <property type="entry name" value="HTH_LACI"/>
    <property type="match status" value="1"/>
</dbReference>
<dbReference type="InterPro" id="IPR046335">
    <property type="entry name" value="LacI/GalR-like_sensor"/>
</dbReference>
<dbReference type="InterPro" id="IPR010982">
    <property type="entry name" value="Lambda_DNA-bd_dom_sf"/>
</dbReference>
<proteinExistence type="predicted"/>
<keyword evidence="1" id="KW-0805">Transcription regulation</keyword>
<keyword evidence="3" id="KW-0804">Transcription</keyword>
<dbReference type="EMBL" id="LJJB01000007">
    <property type="protein sequence ID" value="KQL49756.1"/>
    <property type="molecule type" value="Genomic_DNA"/>
</dbReference>
<dbReference type="PRINTS" id="PR00036">
    <property type="entry name" value="HTHLACI"/>
</dbReference>
<evidence type="ECO:0000256" key="1">
    <source>
        <dbReference type="ARBA" id="ARBA00023015"/>
    </source>
</evidence>
<protein>
    <submittedName>
        <fullName evidence="5">Transcriptional regulator</fullName>
    </submittedName>
</protein>
<dbReference type="Gene3D" id="1.10.260.40">
    <property type="entry name" value="lambda repressor-like DNA-binding domains"/>
    <property type="match status" value="1"/>
</dbReference>